<dbReference type="EC" id="2.6.1.13" evidence="4"/>
<protein>
    <recommendedName>
        <fullName evidence="4">ornithine aminotransferase</fullName>
        <ecNumber evidence="4">2.6.1.13</ecNumber>
    </recommendedName>
    <alternativeName>
        <fullName evidence="8">Ornithine--oxo-acid aminotransferase</fullName>
    </alternativeName>
</protein>
<dbReference type="UniPathway" id="UPA00098">
    <property type="reaction ID" value="UER00358"/>
</dbReference>
<comment type="pathway">
    <text evidence="2">Amino-acid biosynthesis; L-proline biosynthesis; L-glutamate 5-semialdehyde from L-ornithine: step 1/1.</text>
</comment>
<dbReference type="InterPro" id="IPR049704">
    <property type="entry name" value="Aminotrans_3_PPA_site"/>
</dbReference>
<dbReference type="CDD" id="cd00610">
    <property type="entry name" value="OAT_like"/>
    <property type="match status" value="1"/>
</dbReference>
<dbReference type="AlphaFoldDB" id="W9XJC7"/>
<evidence type="ECO:0000256" key="9">
    <source>
        <dbReference type="RuleBase" id="RU003560"/>
    </source>
</evidence>
<evidence type="ECO:0000256" key="1">
    <source>
        <dbReference type="ARBA" id="ARBA00001933"/>
    </source>
</evidence>
<dbReference type="Proteomes" id="UP000019478">
    <property type="component" value="Unassembled WGS sequence"/>
</dbReference>
<feature type="region of interest" description="Disordered" evidence="10">
    <location>
        <begin position="1"/>
        <end position="42"/>
    </location>
</feature>
<dbReference type="InterPro" id="IPR010164">
    <property type="entry name" value="Orn_aminotrans"/>
</dbReference>
<feature type="compositionally biased region" description="Low complexity" evidence="10">
    <location>
        <begin position="8"/>
        <end position="21"/>
    </location>
</feature>
<evidence type="ECO:0000256" key="4">
    <source>
        <dbReference type="ARBA" id="ARBA00012924"/>
    </source>
</evidence>
<dbReference type="Gene3D" id="3.40.640.10">
    <property type="entry name" value="Type I PLP-dependent aspartate aminotransferase-like (Major domain)"/>
    <property type="match status" value="1"/>
</dbReference>
<dbReference type="GO" id="GO:0019544">
    <property type="term" value="P:L-arginine catabolic process to L-glutamate"/>
    <property type="evidence" value="ECO:0007669"/>
    <property type="project" value="TreeGrafter"/>
</dbReference>
<dbReference type="PROSITE" id="PS00600">
    <property type="entry name" value="AA_TRANSFER_CLASS_3"/>
    <property type="match status" value="1"/>
</dbReference>
<reference evidence="11 12" key="1">
    <citation type="submission" date="2013-03" db="EMBL/GenBank/DDBJ databases">
        <title>The Genome Sequence of Capronia epimyces CBS 606.96.</title>
        <authorList>
            <consortium name="The Broad Institute Genomics Platform"/>
            <person name="Cuomo C."/>
            <person name="de Hoog S."/>
            <person name="Gorbushina A."/>
            <person name="Walker B."/>
            <person name="Young S.K."/>
            <person name="Zeng Q."/>
            <person name="Gargeya S."/>
            <person name="Fitzgerald M."/>
            <person name="Haas B."/>
            <person name="Abouelleil A."/>
            <person name="Allen A.W."/>
            <person name="Alvarado L."/>
            <person name="Arachchi H.M."/>
            <person name="Berlin A.M."/>
            <person name="Chapman S.B."/>
            <person name="Gainer-Dewar J."/>
            <person name="Goldberg J."/>
            <person name="Griggs A."/>
            <person name="Gujja S."/>
            <person name="Hansen M."/>
            <person name="Howarth C."/>
            <person name="Imamovic A."/>
            <person name="Ireland A."/>
            <person name="Larimer J."/>
            <person name="McCowan C."/>
            <person name="Murphy C."/>
            <person name="Pearson M."/>
            <person name="Poon T.W."/>
            <person name="Priest M."/>
            <person name="Roberts A."/>
            <person name="Saif S."/>
            <person name="Shea T."/>
            <person name="Sisk P."/>
            <person name="Sykes S."/>
            <person name="Wortman J."/>
            <person name="Nusbaum C."/>
            <person name="Birren B."/>
        </authorList>
    </citation>
    <scope>NUCLEOTIDE SEQUENCE [LARGE SCALE GENOMIC DNA]</scope>
    <source>
        <strain evidence="11 12">CBS 606.96</strain>
    </source>
</reference>
<evidence type="ECO:0000256" key="8">
    <source>
        <dbReference type="ARBA" id="ARBA00030587"/>
    </source>
</evidence>
<name>W9XJC7_9EURO</name>
<dbReference type="InterPro" id="IPR015424">
    <property type="entry name" value="PyrdxlP-dep_Trfase"/>
</dbReference>
<dbReference type="GO" id="GO:0005737">
    <property type="term" value="C:cytoplasm"/>
    <property type="evidence" value="ECO:0007669"/>
    <property type="project" value="TreeGrafter"/>
</dbReference>
<comment type="caution">
    <text evidence="11">The sequence shown here is derived from an EMBL/GenBank/DDBJ whole genome shotgun (WGS) entry which is preliminary data.</text>
</comment>
<gene>
    <name evidence="11" type="ORF">A1O3_10234</name>
</gene>
<dbReference type="GO" id="GO:0010121">
    <property type="term" value="P:L-arginine catabolic process to proline via ornithine"/>
    <property type="evidence" value="ECO:0007669"/>
    <property type="project" value="TreeGrafter"/>
</dbReference>
<evidence type="ECO:0000256" key="7">
    <source>
        <dbReference type="ARBA" id="ARBA00022898"/>
    </source>
</evidence>
<evidence type="ECO:0000256" key="3">
    <source>
        <dbReference type="ARBA" id="ARBA00008954"/>
    </source>
</evidence>
<dbReference type="InterPro" id="IPR050103">
    <property type="entry name" value="Class-III_PLP-dep_AT"/>
</dbReference>
<keyword evidence="5" id="KW-0032">Aminotransferase</keyword>
<keyword evidence="6" id="KW-0808">Transferase</keyword>
<dbReference type="InterPro" id="IPR005814">
    <property type="entry name" value="Aminotrans_3"/>
</dbReference>
<comment type="similarity">
    <text evidence="3 9">Belongs to the class-III pyridoxal-phosphate-dependent aminotransferase family.</text>
</comment>
<dbReference type="Pfam" id="PF00202">
    <property type="entry name" value="Aminotran_3"/>
    <property type="match status" value="1"/>
</dbReference>
<dbReference type="eggNOG" id="KOG1402">
    <property type="taxonomic scope" value="Eukaryota"/>
</dbReference>
<dbReference type="GeneID" id="19174314"/>
<comment type="cofactor">
    <cofactor evidence="1">
        <name>pyridoxal 5'-phosphate</name>
        <dbReference type="ChEBI" id="CHEBI:597326"/>
    </cofactor>
</comment>
<dbReference type="EMBL" id="AMGY01000011">
    <property type="protein sequence ID" value="EXJ77076.1"/>
    <property type="molecule type" value="Genomic_DNA"/>
</dbReference>
<keyword evidence="12" id="KW-1185">Reference proteome</keyword>
<evidence type="ECO:0000313" key="12">
    <source>
        <dbReference type="Proteomes" id="UP000019478"/>
    </source>
</evidence>
<dbReference type="OrthoDB" id="10261433at2759"/>
<dbReference type="SUPFAM" id="SSF53383">
    <property type="entry name" value="PLP-dependent transferases"/>
    <property type="match status" value="1"/>
</dbReference>
<dbReference type="HOGENOM" id="CLU_016922_10_3_1"/>
<dbReference type="GO" id="GO:0055129">
    <property type="term" value="P:L-proline biosynthetic process"/>
    <property type="evidence" value="ECO:0007669"/>
    <property type="project" value="UniProtKB-UniPathway"/>
</dbReference>
<organism evidence="11 12">
    <name type="scientific">Capronia epimyces CBS 606.96</name>
    <dbReference type="NCBI Taxonomy" id="1182542"/>
    <lineage>
        <taxon>Eukaryota</taxon>
        <taxon>Fungi</taxon>
        <taxon>Dikarya</taxon>
        <taxon>Ascomycota</taxon>
        <taxon>Pezizomycotina</taxon>
        <taxon>Eurotiomycetes</taxon>
        <taxon>Chaetothyriomycetidae</taxon>
        <taxon>Chaetothyriales</taxon>
        <taxon>Herpotrichiellaceae</taxon>
        <taxon>Capronia</taxon>
    </lineage>
</organism>
<dbReference type="GO" id="GO:0042802">
    <property type="term" value="F:identical protein binding"/>
    <property type="evidence" value="ECO:0007669"/>
    <property type="project" value="TreeGrafter"/>
</dbReference>
<dbReference type="GO" id="GO:0030170">
    <property type="term" value="F:pyridoxal phosphate binding"/>
    <property type="evidence" value="ECO:0007669"/>
    <property type="project" value="InterPro"/>
</dbReference>
<dbReference type="STRING" id="1182542.W9XJC7"/>
<sequence>MAAIADTPASASSSSPASPSSLAVSGHIVPPRSRPLPRPKAFDGGGGCGYKAYTPKCKSTSTSTQVHVAALPVAAGDDVLEDEQEYSTQGLHFLHDEQEYSTQGLHALPIVISHAKGAYLWATDGRKYLDFMSAFAVANQGHCHPRIIAALVDQAQRCTLTSRAVYNDKNSVLCKKLCQLLGFEKASAMNTGSDAIDLVIKLARHWGYTRKGIAKDEAVVLTCTGNFHGKTLTPLAASTNEDIKAYFGPFLPGVGAECNGRTVRFNNVEDLRQVLESDGHRVAAFMVECVQGYGGCRPVSEGYLRAVRELCTKHNVLLVIDEIQSGFGRAGYFMSYQKENIQPDLLVLGKALTGGVYAMSMVLGSKEVMGDRLPGQHSSTFSGNPLACAVALEAINVVLDEKLPQRARDLGDRARARLQSIQSPFIAEVTGQGLMIAVSIDESHPSGRVKASRLAALMAQRGVILYSAAHRIRMSPPLVMEETDLWGGIDIFESCLRDLVNIDEKIPGE</sequence>
<dbReference type="InterPro" id="IPR015421">
    <property type="entry name" value="PyrdxlP-dep_Trfase_major"/>
</dbReference>
<accession>W9XJC7</accession>
<evidence type="ECO:0000313" key="11">
    <source>
        <dbReference type="EMBL" id="EXJ77076.1"/>
    </source>
</evidence>
<dbReference type="PANTHER" id="PTHR11986:SF18">
    <property type="entry name" value="ORNITHINE AMINOTRANSFERASE, MITOCHONDRIAL"/>
    <property type="match status" value="1"/>
</dbReference>
<dbReference type="InterPro" id="IPR015422">
    <property type="entry name" value="PyrdxlP-dep_Trfase_small"/>
</dbReference>
<dbReference type="GO" id="GO:0004587">
    <property type="term" value="F:ornithine aminotransferase activity"/>
    <property type="evidence" value="ECO:0007669"/>
    <property type="project" value="UniProtKB-EC"/>
</dbReference>
<dbReference type="PANTHER" id="PTHR11986">
    <property type="entry name" value="AMINOTRANSFERASE CLASS III"/>
    <property type="match status" value="1"/>
</dbReference>
<dbReference type="Gene3D" id="3.90.1150.10">
    <property type="entry name" value="Aspartate Aminotransferase, domain 1"/>
    <property type="match status" value="1"/>
</dbReference>
<dbReference type="FunFam" id="3.40.640.10:FF:000011">
    <property type="entry name" value="Ornithine aminotransferase"/>
    <property type="match status" value="1"/>
</dbReference>
<proteinExistence type="inferred from homology"/>
<evidence type="ECO:0000256" key="2">
    <source>
        <dbReference type="ARBA" id="ARBA00004998"/>
    </source>
</evidence>
<evidence type="ECO:0000256" key="10">
    <source>
        <dbReference type="SAM" id="MobiDB-lite"/>
    </source>
</evidence>
<dbReference type="RefSeq" id="XP_007738514.1">
    <property type="nucleotide sequence ID" value="XM_007740324.1"/>
</dbReference>
<evidence type="ECO:0000256" key="5">
    <source>
        <dbReference type="ARBA" id="ARBA00022576"/>
    </source>
</evidence>
<keyword evidence="7 9" id="KW-0663">Pyridoxal phosphate</keyword>
<dbReference type="NCBIfam" id="TIGR01885">
    <property type="entry name" value="Orn_aminotrans"/>
    <property type="match status" value="1"/>
</dbReference>
<evidence type="ECO:0000256" key="6">
    <source>
        <dbReference type="ARBA" id="ARBA00022679"/>
    </source>
</evidence>